<reference evidence="2" key="2">
    <citation type="submission" date="2011-03" db="EMBL/GenBank/DDBJ databases">
        <title>The complete genome of Desulfobacca acetoxidans DSM 11109.</title>
        <authorList>
            <consortium name="US DOE Joint Genome Institute (JGI-PGF)"/>
            <person name="Lucas S."/>
            <person name="Copeland A."/>
            <person name="Lapidus A."/>
            <person name="Bruce D."/>
            <person name="Goodwin L."/>
            <person name="Pitluck S."/>
            <person name="Peters L."/>
            <person name="Kyrpides N."/>
            <person name="Mavromatis K."/>
            <person name="Ivanova N."/>
            <person name="Ovchinnikova G."/>
            <person name="Teshima H."/>
            <person name="Detter J.C."/>
            <person name="Han C."/>
            <person name="Land M."/>
            <person name="Hauser L."/>
            <person name="Markowitz V."/>
            <person name="Cheng J.-F."/>
            <person name="Hugenholtz P."/>
            <person name="Woyke T."/>
            <person name="Wu D."/>
            <person name="Spring S."/>
            <person name="Schueler E."/>
            <person name="Brambilla E."/>
            <person name="Klenk H.-P."/>
            <person name="Eisen J.A."/>
        </authorList>
    </citation>
    <scope>NUCLEOTIDE SEQUENCE [LARGE SCALE GENOMIC DNA]</scope>
    <source>
        <strain evidence="2">ATCC 700848 / DSM 11109 / ASRB2</strain>
    </source>
</reference>
<sequence length="118" mass="13431">MATCSSCQAICEEEELREYGGERLCEDCYINRVEISKTCDPWAVHSAKSTLAVQGLRLTPNQEKLLALIRAEKEVDMIEAAARLKWSQTELQQEFTVLRHMELLRGVKKSDGRAITLF</sequence>
<organism evidence="1 2">
    <name type="scientific">Desulfobacca acetoxidans (strain ATCC 700848 / DSM 11109 / ASRB2)</name>
    <dbReference type="NCBI Taxonomy" id="880072"/>
    <lineage>
        <taxon>Bacteria</taxon>
        <taxon>Pseudomonadati</taxon>
        <taxon>Thermodesulfobacteriota</taxon>
        <taxon>Desulfobaccia</taxon>
        <taxon>Desulfobaccales</taxon>
        <taxon>Desulfobaccaceae</taxon>
        <taxon>Desulfobacca</taxon>
    </lineage>
</organism>
<gene>
    <name evidence="1" type="ordered locus">Desac_0488</name>
</gene>
<accession>F2NF34</accession>
<keyword evidence="2" id="KW-1185">Reference proteome</keyword>
<dbReference type="AlphaFoldDB" id="F2NF34"/>
<reference evidence="1 2" key="1">
    <citation type="journal article" date="2011" name="Stand. Genomic Sci.">
        <title>Complete genome sequence of the acetate-degrading sulfate reducer Desulfobacca acetoxidans type strain (ASRB2).</title>
        <authorList>
            <person name="Goker M."/>
            <person name="Teshima H."/>
            <person name="Lapidus A."/>
            <person name="Nolan M."/>
            <person name="Lucas S."/>
            <person name="Hammon N."/>
            <person name="Deshpande S."/>
            <person name="Cheng J.F."/>
            <person name="Tapia R."/>
            <person name="Han C."/>
            <person name="Goodwin L."/>
            <person name="Pitluck S."/>
            <person name="Huntemann M."/>
            <person name="Liolios K."/>
            <person name="Ivanova N."/>
            <person name="Pagani I."/>
            <person name="Mavromatis K."/>
            <person name="Ovchinikova G."/>
            <person name="Pati A."/>
            <person name="Chen A."/>
            <person name="Palaniappan K."/>
            <person name="Land M."/>
            <person name="Hauser L."/>
            <person name="Brambilla E.M."/>
            <person name="Rohde M."/>
            <person name="Spring S."/>
            <person name="Detter J.C."/>
            <person name="Woyke T."/>
            <person name="Bristow J."/>
            <person name="Eisen J.A."/>
            <person name="Markowitz V."/>
            <person name="Hugenholtz P."/>
            <person name="Kyrpides N.C."/>
            <person name="Klenk H.P."/>
        </authorList>
    </citation>
    <scope>NUCLEOTIDE SEQUENCE [LARGE SCALE GENOMIC DNA]</scope>
    <source>
        <strain evidence="2">ATCC 700848 / DSM 11109 / ASRB2</strain>
    </source>
</reference>
<dbReference type="eggNOG" id="COG2512">
    <property type="taxonomic scope" value="Bacteria"/>
</dbReference>
<proteinExistence type="predicted"/>
<dbReference type="Proteomes" id="UP000000483">
    <property type="component" value="Chromosome"/>
</dbReference>
<evidence type="ECO:0000313" key="2">
    <source>
        <dbReference type="Proteomes" id="UP000000483"/>
    </source>
</evidence>
<protein>
    <submittedName>
        <fullName evidence="1">Uncharacterized protein</fullName>
    </submittedName>
</protein>
<dbReference type="RefSeq" id="WP_013705487.1">
    <property type="nucleotide sequence ID" value="NC_015388.1"/>
</dbReference>
<dbReference type="KEGG" id="dao:Desac_0488"/>
<evidence type="ECO:0000313" key="1">
    <source>
        <dbReference type="EMBL" id="AEB08374.1"/>
    </source>
</evidence>
<dbReference type="EMBL" id="CP002629">
    <property type="protein sequence ID" value="AEB08374.1"/>
    <property type="molecule type" value="Genomic_DNA"/>
</dbReference>
<name>F2NF34_DESAR</name>
<dbReference type="HOGENOM" id="CLU_158392_0_0_7"/>
<dbReference type="STRING" id="880072.Desac_0488"/>
<dbReference type="OrthoDB" id="5516583at2"/>